<reference evidence="3 4" key="2">
    <citation type="submission" date="2018-12" db="EMBL/GenBank/DDBJ databases">
        <authorList>
            <consortium name="Pathogen Informatics"/>
        </authorList>
    </citation>
    <scope>NUCLEOTIDE SEQUENCE [LARGE SCALE GENOMIC DNA]</scope>
    <source>
        <strain evidence="3 4">NCTC13652</strain>
    </source>
</reference>
<evidence type="ECO:0000313" key="3">
    <source>
        <dbReference type="EMBL" id="VEI02249.1"/>
    </source>
</evidence>
<accession>A0A3T0RZM7</accession>
<organism evidence="2 5">
    <name type="scientific">Acidipropionibacterium jensenii</name>
    <dbReference type="NCBI Taxonomy" id="1749"/>
    <lineage>
        <taxon>Bacteria</taxon>
        <taxon>Bacillati</taxon>
        <taxon>Actinomycetota</taxon>
        <taxon>Actinomycetes</taxon>
        <taxon>Propionibacteriales</taxon>
        <taxon>Propionibacteriaceae</taxon>
        <taxon>Acidipropionibacterium</taxon>
    </lineage>
</organism>
<evidence type="ECO:0000313" key="2">
    <source>
        <dbReference type="EMBL" id="AZZ39567.1"/>
    </source>
</evidence>
<dbReference type="EMBL" id="LR134473">
    <property type="protein sequence ID" value="VEI02249.1"/>
    <property type="molecule type" value="Genomic_DNA"/>
</dbReference>
<dbReference type="EMBL" id="CP025570">
    <property type="protein sequence ID" value="AZZ39567.1"/>
    <property type="molecule type" value="Genomic_DNA"/>
</dbReference>
<sequence>MSVQTRAWDGEEVDQGAGQVIVGPWPAIEEILDESEPVVMIDRRELAAGAGSLRPWWADPDMVWNLVMASLLALMVTGAAVGLWQLFQISGGFAG</sequence>
<feature type="transmembrane region" description="Helical" evidence="1">
    <location>
        <begin position="62"/>
        <end position="87"/>
    </location>
</feature>
<keyword evidence="1" id="KW-0812">Transmembrane</keyword>
<dbReference type="GeneID" id="82885831"/>
<dbReference type="Proteomes" id="UP000285875">
    <property type="component" value="Chromosome"/>
</dbReference>
<keyword evidence="1" id="KW-1133">Transmembrane helix</keyword>
<proteinExistence type="predicted"/>
<keyword evidence="4" id="KW-1185">Reference proteome</keyword>
<evidence type="ECO:0000313" key="5">
    <source>
        <dbReference type="Proteomes" id="UP000285875"/>
    </source>
</evidence>
<name>A0A3T0RZM7_9ACTN</name>
<protein>
    <submittedName>
        <fullName evidence="2">Uncharacterized protein</fullName>
    </submittedName>
</protein>
<evidence type="ECO:0000313" key="4">
    <source>
        <dbReference type="Proteomes" id="UP000277858"/>
    </source>
</evidence>
<keyword evidence="1" id="KW-0472">Membrane</keyword>
<reference evidence="2" key="3">
    <citation type="journal article" date="2019" name="Microorganisms">
        <title>Red-Brown Pigmentation of Acidipropionibacterium jensenii Is Tied to Haemolytic Activity and cyl-Like Gene Cluster.</title>
        <authorList>
            <person name="Deptula P."/>
            <person name="Loivamaa I."/>
            <person name="Smolander O.P."/>
            <person name="Laine P."/>
            <person name="Roberts R.J."/>
            <person name="Piironen V."/>
            <person name="Paulin L."/>
            <person name="Savijoki K."/>
            <person name="Auvinen P."/>
            <person name="Varmanen P."/>
        </authorList>
    </citation>
    <scope>NUCLEOTIDE SEQUENCE</scope>
    <source>
        <strain evidence="2">JS280</strain>
    </source>
</reference>
<dbReference type="STRING" id="1122997.GCA_000425285_01356"/>
<reference evidence="5" key="1">
    <citation type="submission" date="2017-12" db="EMBL/GenBank/DDBJ databases">
        <title>Whole genome sequencing of Acidipropionibacterium jensenii strains JS279 and JS280.</title>
        <authorList>
            <person name="Deptula P."/>
            <person name="Laine P."/>
            <person name="Smolander O.-P."/>
            <person name="Paulin L."/>
            <person name="Auvinen P."/>
            <person name="Varmanen P."/>
        </authorList>
    </citation>
    <scope>NUCLEOTIDE SEQUENCE [LARGE SCALE GENOMIC DNA]</scope>
    <source>
        <strain evidence="5">JS280</strain>
    </source>
</reference>
<dbReference type="KEGG" id="aji:C0Z10_07175"/>
<gene>
    <name evidence="2" type="ORF">C0Z10_07175</name>
    <name evidence="3" type="ORF">NCTC13652_00420</name>
</gene>
<dbReference type="OrthoDB" id="9969509at2"/>
<evidence type="ECO:0000256" key="1">
    <source>
        <dbReference type="SAM" id="Phobius"/>
    </source>
</evidence>
<dbReference type="Proteomes" id="UP000277858">
    <property type="component" value="Chromosome"/>
</dbReference>
<dbReference type="AlphaFoldDB" id="A0A3T0RZM7"/>
<dbReference type="RefSeq" id="WP_028702976.1">
    <property type="nucleotide sequence ID" value="NZ_CP025570.1"/>
</dbReference>